<gene>
    <name evidence="2" type="ORF">J2Z83_001095</name>
</gene>
<evidence type="ECO:0000313" key="3">
    <source>
        <dbReference type="Proteomes" id="UP001519345"/>
    </source>
</evidence>
<dbReference type="Pfam" id="PF00085">
    <property type="entry name" value="Thioredoxin"/>
    <property type="match status" value="1"/>
</dbReference>
<dbReference type="SUPFAM" id="SSF52833">
    <property type="entry name" value="Thioredoxin-like"/>
    <property type="match status" value="1"/>
</dbReference>
<dbReference type="CDD" id="cd02947">
    <property type="entry name" value="TRX_family"/>
    <property type="match status" value="1"/>
</dbReference>
<dbReference type="RefSeq" id="WP_209462210.1">
    <property type="nucleotide sequence ID" value="NZ_CP110224.1"/>
</dbReference>
<dbReference type="PROSITE" id="PS51352">
    <property type="entry name" value="THIOREDOXIN_2"/>
    <property type="match status" value="1"/>
</dbReference>
<feature type="domain" description="Thioredoxin" evidence="1">
    <location>
        <begin position="36"/>
        <end position="158"/>
    </location>
</feature>
<sequence>MKKKMLIFGGIIVALFAALFFVTNYQNNQAMEDSDNPYGKSDLNQATIDQLDDPLYENQVLPEELSESMDNGEEETVYFYDPTCVYCQEATPVLVPLAEDLDIDLKKLNLLEFDDQWIPYNIESTPTVVHYENGQEVARIGGSRPEAEFEAFFNQHVLN</sequence>
<accession>A0ABS4IDH0</accession>
<dbReference type="InterPro" id="IPR013766">
    <property type="entry name" value="Thioredoxin_domain"/>
</dbReference>
<comment type="caution">
    <text evidence="2">The sequence shown here is derived from an EMBL/GenBank/DDBJ whole genome shotgun (WGS) entry which is preliminary data.</text>
</comment>
<reference evidence="2 3" key="1">
    <citation type="submission" date="2021-03" db="EMBL/GenBank/DDBJ databases">
        <title>Genomic Encyclopedia of Type Strains, Phase IV (KMG-IV): sequencing the most valuable type-strain genomes for metagenomic binning, comparative biology and taxonomic classification.</title>
        <authorList>
            <person name="Goeker M."/>
        </authorList>
    </citation>
    <scope>NUCLEOTIDE SEQUENCE [LARGE SCALE GENOMIC DNA]</scope>
    <source>
        <strain evidence="2 3">DSM 25609</strain>
    </source>
</reference>
<keyword evidence="3" id="KW-1185">Reference proteome</keyword>
<organism evidence="2 3">
    <name type="scientific">Virgibacillus natechei</name>
    <dbReference type="NCBI Taxonomy" id="1216297"/>
    <lineage>
        <taxon>Bacteria</taxon>
        <taxon>Bacillati</taxon>
        <taxon>Bacillota</taxon>
        <taxon>Bacilli</taxon>
        <taxon>Bacillales</taxon>
        <taxon>Bacillaceae</taxon>
        <taxon>Virgibacillus</taxon>
    </lineage>
</organism>
<name>A0ABS4IDH0_9BACI</name>
<evidence type="ECO:0000259" key="1">
    <source>
        <dbReference type="PROSITE" id="PS51352"/>
    </source>
</evidence>
<dbReference type="EMBL" id="JAGGKX010000004">
    <property type="protein sequence ID" value="MBP1968992.1"/>
    <property type="molecule type" value="Genomic_DNA"/>
</dbReference>
<evidence type="ECO:0000313" key="2">
    <source>
        <dbReference type="EMBL" id="MBP1968992.1"/>
    </source>
</evidence>
<dbReference type="Proteomes" id="UP001519345">
    <property type="component" value="Unassembled WGS sequence"/>
</dbReference>
<dbReference type="InterPro" id="IPR036249">
    <property type="entry name" value="Thioredoxin-like_sf"/>
</dbReference>
<dbReference type="Gene3D" id="3.40.30.10">
    <property type="entry name" value="Glutaredoxin"/>
    <property type="match status" value="1"/>
</dbReference>
<proteinExistence type="predicted"/>
<keyword evidence="2" id="KW-0413">Isomerase</keyword>
<dbReference type="GO" id="GO:0016853">
    <property type="term" value="F:isomerase activity"/>
    <property type="evidence" value="ECO:0007669"/>
    <property type="project" value="UniProtKB-KW"/>
</dbReference>
<protein>
    <submittedName>
        <fullName evidence="2">Thiol-disulfide isomerase/thioredoxin</fullName>
    </submittedName>
</protein>